<evidence type="ECO:0000256" key="1">
    <source>
        <dbReference type="SAM" id="MobiDB-lite"/>
    </source>
</evidence>
<feature type="region of interest" description="Disordered" evidence="1">
    <location>
        <begin position="16"/>
        <end position="41"/>
    </location>
</feature>
<dbReference type="RefSeq" id="WP_184926422.1">
    <property type="nucleotide sequence ID" value="NZ_BMSQ01000033.1"/>
</dbReference>
<dbReference type="SUPFAM" id="SSF47413">
    <property type="entry name" value="lambda repressor-like DNA-binding domains"/>
    <property type="match status" value="1"/>
</dbReference>
<feature type="compositionally biased region" description="Low complexity" evidence="1">
    <location>
        <begin position="142"/>
        <end position="155"/>
    </location>
</feature>
<proteinExistence type="predicted"/>
<reference evidence="2 3" key="1">
    <citation type="submission" date="2020-08" db="EMBL/GenBank/DDBJ databases">
        <title>Genomic Encyclopedia of Type Strains, Phase III (KMG-III): the genomes of soil and plant-associated and newly described type strains.</title>
        <authorList>
            <person name="Whitman W."/>
        </authorList>
    </citation>
    <scope>NUCLEOTIDE SEQUENCE [LARGE SCALE GENOMIC DNA]</scope>
    <source>
        <strain evidence="2 3">CECT 3146</strain>
    </source>
</reference>
<gene>
    <name evidence="2" type="ORF">FHS40_008583</name>
</gene>
<protein>
    <submittedName>
        <fullName evidence="2">Transcriptional regulator with XRE-family HTH domain</fullName>
    </submittedName>
</protein>
<accession>A0A7W8B330</accession>
<dbReference type="Proteomes" id="UP000549009">
    <property type="component" value="Unassembled WGS sequence"/>
</dbReference>
<dbReference type="Gene3D" id="1.10.260.40">
    <property type="entry name" value="lambda repressor-like DNA-binding domains"/>
    <property type="match status" value="1"/>
</dbReference>
<keyword evidence="3" id="KW-1185">Reference proteome</keyword>
<evidence type="ECO:0000313" key="3">
    <source>
        <dbReference type="Proteomes" id="UP000549009"/>
    </source>
</evidence>
<dbReference type="AlphaFoldDB" id="A0A7W8B330"/>
<evidence type="ECO:0000313" key="2">
    <source>
        <dbReference type="EMBL" id="MBB5109455.1"/>
    </source>
</evidence>
<name>A0A7W8B330_STRST</name>
<comment type="caution">
    <text evidence="2">The sequence shown here is derived from an EMBL/GenBank/DDBJ whole genome shotgun (WGS) entry which is preliminary data.</text>
</comment>
<organism evidence="2 3">
    <name type="scientific">Streptomyces spectabilis</name>
    <dbReference type="NCBI Taxonomy" id="68270"/>
    <lineage>
        <taxon>Bacteria</taxon>
        <taxon>Bacillati</taxon>
        <taxon>Actinomycetota</taxon>
        <taxon>Actinomycetes</taxon>
        <taxon>Kitasatosporales</taxon>
        <taxon>Streptomycetaceae</taxon>
        <taxon>Streptomyces</taxon>
    </lineage>
</organism>
<dbReference type="Pfam" id="PF13560">
    <property type="entry name" value="HTH_31"/>
    <property type="match status" value="1"/>
</dbReference>
<dbReference type="InterPro" id="IPR010982">
    <property type="entry name" value="Lambda_DNA-bd_dom_sf"/>
</dbReference>
<feature type="region of interest" description="Disordered" evidence="1">
    <location>
        <begin position="133"/>
        <end position="184"/>
    </location>
</feature>
<sequence length="363" mass="39611">MAPPRRRICAACERPFTGKRGPGRPKEYCSPACRRRKSPDDAAQAAQHNAVITEIAEAHQAESNVMTNAALEEQGSAELLAHRVSLGRQLEDFEAAVIRRGRARGESWEEMAFYLSISAERLRKKWTSDTLSRRLEQHDSRPAAAASGSASGPGPVSRHPAHPDDPQPADGEGTDPPGRDDGIAPRSAQQQLAAALSFLQSRCGRPLRHLADHAGVSPSYVSRVLAGERRPSWPVTKALIQACAEESATLYPLWRIAHGQPIDIRVATAEQAAQEFHRFLRSLHLAAALPDPECIARRSRRPLALTDIAQALEGTIVPDWPTTARLVVALQGQPVDIRPLWHAARALPRPSLRTATMYADAFG</sequence>
<dbReference type="GO" id="GO:0003677">
    <property type="term" value="F:DNA binding"/>
    <property type="evidence" value="ECO:0007669"/>
    <property type="project" value="InterPro"/>
</dbReference>
<dbReference type="EMBL" id="JACHJD010000028">
    <property type="protein sequence ID" value="MBB5109455.1"/>
    <property type="molecule type" value="Genomic_DNA"/>
</dbReference>